<dbReference type="SUPFAM" id="SSF51735">
    <property type="entry name" value="NAD(P)-binding Rossmann-fold domains"/>
    <property type="match status" value="1"/>
</dbReference>
<protein>
    <submittedName>
        <fullName evidence="2">Nucleoside-diphosphate-sugar epimerase</fullName>
    </submittedName>
</protein>
<dbReference type="InterPro" id="IPR001509">
    <property type="entry name" value="Epimerase_deHydtase"/>
</dbReference>
<comment type="caution">
    <text evidence="2">The sequence shown here is derived from an EMBL/GenBank/DDBJ whole genome shotgun (WGS) entry which is preliminary data.</text>
</comment>
<feature type="domain" description="NAD-dependent epimerase/dehydratase" evidence="1">
    <location>
        <begin position="33"/>
        <end position="229"/>
    </location>
</feature>
<accession>A0A4R8BWF0</accession>
<gene>
    <name evidence="2" type="ORF">EV653_6146</name>
</gene>
<dbReference type="EMBL" id="SODP01000003">
    <property type="protein sequence ID" value="TDW66130.1"/>
    <property type="molecule type" value="Genomic_DNA"/>
</dbReference>
<sequence length="328" mass="34511">MVNQYPIESGIKANSMICTVRAVLTKGNRVQVVVGAGAVGSVVARLLVEQGERVRVITRSGSGPDGVERIAADASTELTKYVDGATAIYSCAGPAYDKWTSQWPPLGAALIGAAEASGAVLVTTGNLYGYGAVDRPMTEDLPLLPNTVKGRVRTKLWTDALEAHHAGRIRTAEVRGSDYLGAGAVSPFSVTVLPKVIAGKRGMMPGDLDAPHSWTYVGDVARTLIAVAGDESAWGRAWHAPTPGPVSVRHLADRAALMAGAPKAKVAAMPGWILKLAGLVDPSAREMVEMQYQWQRPFVLDSTAATVAFGLQPTATDDALREMIGKGK</sequence>
<evidence type="ECO:0000313" key="2">
    <source>
        <dbReference type="EMBL" id="TDW66130.1"/>
    </source>
</evidence>
<proteinExistence type="predicted"/>
<organism evidence="2 3">
    <name type="scientific">Kribbella pratensis</name>
    <dbReference type="NCBI Taxonomy" id="2512112"/>
    <lineage>
        <taxon>Bacteria</taxon>
        <taxon>Bacillati</taxon>
        <taxon>Actinomycetota</taxon>
        <taxon>Actinomycetes</taxon>
        <taxon>Propionibacteriales</taxon>
        <taxon>Kribbellaceae</taxon>
        <taxon>Kribbella</taxon>
    </lineage>
</organism>
<evidence type="ECO:0000259" key="1">
    <source>
        <dbReference type="Pfam" id="PF01370"/>
    </source>
</evidence>
<evidence type="ECO:0000313" key="3">
    <source>
        <dbReference type="Proteomes" id="UP000295146"/>
    </source>
</evidence>
<dbReference type="Pfam" id="PF01370">
    <property type="entry name" value="Epimerase"/>
    <property type="match status" value="1"/>
</dbReference>
<dbReference type="AlphaFoldDB" id="A0A4R8BWF0"/>
<keyword evidence="3" id="KW-1185">Reference proteome</keyword>
<reference evidence="2 3" key="1">
    <citation type="submission" date="2019-03" db="EMBL/GenBank/DDBJ databases">
        <title>Genomic Encyclopedia of Type Strains, Phase III (KMG-III): the genomes of soil and plant-associated and newly described type strains.</title>
        <authorList>
            <person name="Whitman W."/>
        </authorList>
    </citation>
    <scope>NUCLEOTIDE SEQUENCE [LARGE SCALE GENOMIC DNA]</scope>
    <source>
        <strain evidence="2 3">VKM Ac-2573</strain>
    </source>
</reference>
<name>A0A4R8BWF0_9ACTN</name>
<dbReference type="InterPro" id="IPR036291">
    <property type="entry name" value="NAD(P)-bd_dom_sf"/>
</dbReference>
<dbReference type="Proteomes" id="UP000295146">
    <property type="component" value="Unassembled WGS sequence"/>
</dbReference>
<dbReference type="Gene3D" id="3.40.50.720">
    <property type="entry name" value="NAD(P)-binding Rossmann-like Domain"/>
    <property type="match status" value="1"/>
</dbReference>